<dbReference type="GO" id="GO:0006270">
    <property type="term" value="P:DNA replication initiation"/>
    <property type="evidence" value="ECO:0007669"/>
    <property type="project" value="InterPro"/>
</dbReference>
<dbReference type="InterPro" id="IPR012340">
    <property type="entry name" value="NA-bd_OB-fold"/>
</dbReference>
<comment type="caution">
    <text evidence="12">The sequence shown here is derived from an EMBL/GenBank/DDBJ whole genome shotgun (WGS) entry which is preliminary data.</text>
</comment>
<dbReference type="Proteomes" id="UP001279734">
    <property type="component" value="Unassembled WGS sequence"/>
</dbReference>
<feature type="domain" description="MCM10 OB-fold" evidence="11">
    <location>
        <begin position="178"/>
        <end position="304"/>
    </location>
</feature>
<dbReference type="InterPro" id="IPR015408">
    <property type="entry name" value="Znf_Mcm10/DnaG"/>
</dbReference>
<reference evidence="12" key="1">
    <citation type="submission" date="2023-05" db="EMBL/GenBank/DDBJ databases">
        <title>Nepenthes gracilis genome sequencing.</title>
        <authorList>
            <person name="Fukushima K."/>
        </authorList>
    </citation>
    <scope>NUCLEOTIDE SEQUENCE</scope>
    <source>
        <strain evidence="12">SING2019-196</strain>
    </source>
</reference>
<dbReference type="GO" id="GO:0003697">
    <property type="term" value="F:single-stranded DNA binding"/>
    <property type="evidence" value="ECO:0007669"/>
    <property type="project" value="InterPro"/>
</dbReference>
<evidence type="ECO:0000256" key="4">
    <source>
        <dbReference type="ARBA" id="ARBA00022723"/>
    </source>
</evidence>
<dbReference type="AlphaFoldDB" id="A0AAD3S224"/>
<keyword evidence="6" id="KW-0862">Zinc</keyword>
<dbReference type="Pfam" id="PF22379">
    <property type="entry name" value="OB_MCM10"/>
    <property type="match status" value="1"/>
</dbReference>
<keyword evidence="4" id="KW-0479">Metal-binding</keyword>
<feature type="signal peptide" evidence="9">
    <location>
        <begin position="1"/>
        <end position="20"/>
    </location>
</feature>
<feature type="region of interest" description="Disordered" evidence="8">
    <location>
        <begin position="430"/>
        <end position="483"/>
    </location>
</feature>
<evidence type="ECO:0000256" key="8">
    <source>
        <dbReference type="SAM" id="MobiDB-lite"/>
    </source>
</evidence>
<dbReference type="FunFam" id="2.40.50.140:FF:000174">
    <property type="entry name" value="DNA replication licensing factor mcm10"/>
    <property type="match status" value="1"/>
</dbReference>
<feature type="compositionally biased region" description="Polar residues" evidence="8">
    <location>
        <begin position="439"/>
        <end position="468"/>
    </location>
</feature>
<dbReference type="InterPro" id="IPR040184">
    <property type="entry name" value="Mcm10"/>
</dbReference>
<feature type="domain" description="Zinc finger Mcm10/DnaG-type" evidence="10">
    <location>
        <begin position="307"/>
        <end position="348"/>
    </location>
</feature>
<dbReference type="GO" id="GO:0003688">
    <property type="term" value="F:DNA replication origin binding"/>
    <property type="evidence" value="ECO:0007669"/>
    <property type="project" value="TreeGrafter"/>
</dbReference>
<evidence type="ECO:0000259" key="11">
    <source>
        <dbReference type="Pfam" id="PF22379"/>
    </source>
</evidence>
<evidence type="ECO:0000313" key="13">
    <source>
        <dbReference type="Proteomes" id="UP001279734"/>
    </source>
</evidence>
<evidence type="ECO:0000256" key="6">
    <source>
        <dbReference type="ARBA" id="ARBA00022833"/>
    </source>
</evidence>
<keyword evidence="5" id="KW-0863">Zinc-finger</keyword>
<dbReference type="Gene3D" id="2.40.50.140">
    <property type="entry name" value="Nucleic acid-binding proteins"/>
    <property type="match status" value="1"/>
</dbReference>
<sequence length="510" mass="56565">MNSNFLPLLVLMLEAGHLFFLQTMASLKSHKFAARVARWTVPVLLLPLKFKSPSNFPVFLPKRSPVNHFKSGTFKTLNIVSESGQESNHMSNHQRDDLDLLLSLQDRVLETPPSSPSSHKRSPGYSSDDGTPKKPNGDADMSVFKNAVQDCMDYDAETAKKTLISNRSKTWNDPELEKFSGLRIRNQVISPAEMSNHFSDIRFVRLSAIKNLIKGDTLTGCWATVGVLTEKGSPKTSSTGKNYCIWKIGSLDGQSVSVFLFGDAYQKYCKESAGTVFAFFNSGLRNDTSGIGFSLSVYTPGQILKMGTSVDYGVCKGRKKGGVACTMVINKRCGIYCSYHRSKASEKYCVTRTELKGGNLRTAFRDPFRSEGIYLVDPLADKTNIMKPKQPTKLLSVERLKKALSNADKVTTNVNSQGIRFLTEITGSMDRRTSKKESAFQNHLRSNSLKRSPSTSKLDSSLHKTSPQAAPKRSKTGDVEISSEKFNKTSEKVIELDVVSSDDEACFIFR</sequence>
<keyword evidence="3" id="KW-0235">DNA replication</keyword>
<evidence type="ECO:0000256" key="2">
    <source>
        <dbReference type="ARBA" id="ARBA00009679"/>
    </source>
</evidence>
<keyword evidence="9" id="KW-0732">Signal</keyword>
<protein>
    <recommendedName>
        <fullName evidence="14">Zinc finger Mcm10/DnaG-type domain-containing protein</fullName>
    </recommendedName>
</protein>
<evidence type="ECO:0000313" key="12">
    <source>
        <dbReference type="EMBL" id="GMH02965.1"/>
    </source>
</evidence>
<evidence type="ECO:0000256" key="9">
    <source>
        <dbReference type="SAM" id="SignalP"/>
    </source>
</evidence>
<evidence type="ECO:0000256" key="5">
    <source>
        <dbReference type="ARBA" id="ARBA00022771"/>
    </source>
</evidence>
<evidence type="ECO:0000259" key="10">
    <source>
        <dbReference type="Pfam" id="PF09329"/>
    </source>
</evidence>
<gene>
    <name evidence="12" type="ORF">Nepgr_004804</name>
</gene>
<feature type="region of interest" description="Disordered" evidence="8">
    <location>
        <begin position="109"/>
        <end position="141"/>
    </location>
</feature>
<organism evidence="12 13">
    <name type="scientific">Nepenthes gracilis</name>
    <name type="common">Slender pitcher plant</name>
    <dbReference type="NCBI Taxonomy" id="150966"/>
    <lineage>
        <taxon>Eukaryota</taxon>
        <taxon>Viridiplantae</taxon>
        <taxon>Streptophyta</taxon>
        <taxon>Embryophyta</taxon>
        <taxon>Tracheophyta</taxon>
        <taxon>Spermatophyta</taxon>
        <taxon>Magnoliopsida</taxon>
        <taxon>eudicotyledons</taxon>
        <taxon>Gunneridae</taxon>
        <taxon>Pentapetalae</taxon>
        <taxon>Caryophyllales</taxon>
        <taxon>Nepenthaceae</taxon>
        <taxon>Nepenthes</taxon>
    </lineage>
</organism>
<comment type="similarity">
    <text evidence="2">Belongs to the MCM10 family.</text>
</comment>
<proteinExistence type="inferred from homology"/>
<keyword evidence="13" id="KW-1185">Reference proteome</keyword>
<evidence type="ECO:0008006" key="14">
    <source>
        <dbReference type="Google" id="ProtNLM"/>
    </source>
</evidence>
<comment type="subcellular location">
    <subcellularLocation>
        <location evidence="1">Nucleus</location>
    </subcellularLocation>
</comment>
<dbReference type="Pfam" id="PF09329">
    <property type="entry name" value="zf-primase"/>
    <property type="match status" value="1"/>
</dbReference>
<dbReference type="GO" id="GO:0043596">
    <property type="term" value="C:nuclear replication fork"/>
    <property type="evidence" value="ECO:0007669"/>
    <property type="project" value="TreeGrafter"/>
</dbReference>
<dbReference type="EMBL" id="BSYO01000004">
    <property type="protein sequence ID" value="GMH02965.1"/>
    <property type="molecule type" value="Genomic_DNA"/>
</dbReference>
<dbReference type="PANTHER" id="PTHR13454">
    <property type="entry name" value="PROTEIN MCM10 HOMOLOG"/>
    <property type="match status" value="1"/>
</dbReference>
<evidence type="ECO:0000256" key="1">
    <source>
        <dbReference type="ARBA" id="ARBA00004123"/>
    </source>
</evidence>
<accession>A0AAD3S224</accession>
<evidence type="ECO:0000256" key="3">
    <source>
        <dbReference type="ARBA" id="ARBA00022705"/>
    </source>
</evidence>
<name>A0AAD3S224_NEPGR</name>
<dbReference type="InterPro" id="IPR055065">
    <property type="entry name" value="OB_MCM10"/>
</dbReference>
<keyword evidence="7" id="KW-0539">Nucleus</keyword>
<evidence type="ECO:0000256" key="7">
    <source>
        <dbReference type="ARBA" id="ARBA00023242"/>
    </source>
</evidence>
<dbReference type="PANTHER" id="PTHR13454:SF11">
    <property type="entry name" value="PROTEIN MCM10 HOMOLOG"/>
    <property type="match status" value="1"/>
</dbReference>
<feature type="chain" id="PRO_5042014302" description="Zinc finger Mcm10/DnaG-type domain-containing protein" evidence="9">
    <location>
        <begin position="21"/>
        <end position="510"/>
    </location>
</feature>
<dbReference type="GO" id="GO:0008270">
    <property type="term" value="F:zinc ion binding"/>
    <property type="evidence" value="ECO:0007669"/>
    <property type="project" value="UniProtKB-KW"/>
</dbReference>